<keyword evidence="3 5" id="KW-0378">Hydrolase</keyword>
<dbReference type="AlphaFoldDB" id="A0A967C711"/>
<dbReference type="PROSITE" id="PS01091">
    <property type="entry name" value="TATD_3"/>
    <property type="match status" value="1"/>
</dbReference>
<feature type="binding site" evidence="4">
    <location>
        <position position="23"/>
    </location>
    <ligand>
        <name>a divalent metal cation</name>
        <dbReference type="ChEBI" id="CHEBI:60240"/>
        <label>1</label>
    </ligand>
</feature>
<accession>A0A967C711</accession>
<dbReference type="PROSITE" id="PS01090">
    <property type="entry name" value="TATD_2"/>
    <property type="match status" value="1"/>
</dbReference>
<feature type="binding site" evidence="4">
    <location>
        <position position="143"/>
    </location>
    <ligand>
        <name>a divalent metal cation</name>
        <dbReference type="ChEBI" id="CHEBI:60240"/>
        <label>2</label>
    </ligand>
</feature>
<dbReference type="InterPro" id="IPR001130">
    <property type="entry name" value="TatD-like"/>
</dbReference>
<dbReference type="InterPro" id="IPR018228">
    <property type="entry name" value="DNase_TatD-rel_CS"/>
</dbReference>
<feature type="binding site" evidence="4">
    <location>
        <position position="107"/>
    </location>
    <ligand>
        <name>a divalent metal cation</name>
        <dbReference type="ChEBI" id="CHEBI:60240"/>
        <label>1</label>
    </ligand>
</feature>
<evidence type="ECO:0000256" key="2">
    <source>
        <dbReference type="ARBA" id="ARBA00022723"/>
    </source>
</evidence>
<feature type="binding site" evidence="4">
    <location>
        <position position="169"/>
    </location>
    <ligand>
        <name>a divalent metal cation</name>
        <dbReference type="ChEBI" id="CHEBI:60240"/>
        <label>2</label>
    </ligand>
</feature>
<evidence type="ECO:0000313" key="5">
    <source>
        <dbReference type="EMBL" id="NIA67752.1"/>
    </source>
</evidence>
<dbReference type="PROSITE" id="PS01137">
    <property type="entry name" value="TATD_1"/>
    <property type="match status" value="1"/>
</dbReference>
<dbReference type="RefSeq" id="WP_167221595.1">
    <property type="nucleotide sequence ID" value="NZ_JAAQPH010000002.1"/>
</dbReference>
<dbReference type="FunFam" id="3.20.20.140:FF:000005">
    <property type="entry name" value="TatD family hydrolase"/>
    <property type="match status" value="1"/>
</dbReference>
<protein>
    <submittedName>
        <fullName evidence="5">TatD family hydrolase</fullName>
    </submittedName>
</protein>
<dbReference type="InterPro" id="IPR015991">
    <property type="entry name" value="TatD/YcfH-like"/>
</dbReference>
<dbReference type="GO" id="GO:0004536">
    <property type="term" value="F:DNA nuclease activity"/>
    <property type="evidence" value="ECO:0007669"/>
    <property type="project" value="InterPro"/>
</dbReference>
<dbReference type="NCBIfam" id="TIGR00010">
    <property type="entry name" value="YchF/TatD family DNA exonuclease"/>
    <property type="match status" value="1"/>
</dbReference>
<sequence length="274" mass="29543">MAVSGFQSAGEGTGQGLVDSHCHLDYLAKDGDLAPVVERAEAAGVSTLVTICTKISEFDEIRSIAERFPSVFCSVGVHPHEAGTEGQENAERLLSLAAHDKVVGIGETGLDYYYEHSPREAQQVSFRAHISASRESRLPLIVHARDADDDTVAILQEEYAKGPFPGVIHCFTAGPELARAALEIGFYISLAGIVTFKSAQALRDTVAEVPLDRLLVETDSPYLAPVPKRGKTNEPANVAYTAAALAALRGLPEDDFAAMTTENFFRLFTRAQPR</sequence>
<reference evidence="5" key="1">
    <citation type="submission" date="2020-03" db="EMBL/GenBank/DDBJ databases">
        <title>Genome of Pelagibius litoralis DSM 21314T.</title>
        <authorList>
            <person name="Wang G."/>
        </authorList>
    </citation>
    <scope>NUCLEOTIDE SEQUENCE</scope>
    <source>
        <strain evidence="5">DSM 21314</strain>
    </source>
</reference>
<dbReference type="SUPFAM" id="SSF51556">
    <property type="entry name" value="Metallo-dependent hydrolases"/>
    <property type="match status" value="1"/>
</dbReference>
<dbReference type="PIRSF" id="PIRSF005902">
    <property type="entry name" value="DNase_TatD"/>
    <property type="match status" value="1"/>
</dbReference>
<keyword evidence="2 4" id="KW-0479">Metal-binding</keyword>
<dbReference type="PANTHER" id="PTHR46124">
    <property type="entry name" value="D-AMINOACYL-TRNA DEACYLASE"/>
    <property type="match status" value="1"/>
</dbReference>
<proteinExistence type="inferred from homology"/>
<organism evidence="5 6">
    <name type="scientific">Pelagibius litoralis</name>
    <dbReference type="NCBI Taxonomy" id="374515"/>
    <lineage>
        <taxon>Bacteria</taxon>
        <taxon>Pseudomonadati</taxon>
        <taxon>Pseudomonadota</taxon>
        <taxon>Alphaproteobacteria</taxon>
        <taxon>Rhodospirillales</taxon>
        <taxon>Rhodovibrionaceae</taxon>
        <taxon>Pelagibius</taxon>
    </lineage>
</organism>
<dbReference type="Proteomes" id="UP000761264">
    <property type="component" value="Unassembled WGS sequence"/>
</dbReference>
<dbReference type="Pfam" id="PF01026">
    <property type="entry name" value="TatD_DNase"/>
    <property type="match status" value="1"/>
</dbReference>
<dbReference type="InterPro" id="IPR032466">
    <property type="entry name" value="Metal_Hydrolase"/>
</dbReference>
<dbReference type="GO" id="GO:0046872">
    <property type="term" value="F:metal ion binding"/>
    <property type="evidence" value="ECO:0007669"/>
    <property type="project" value="UniProtKB-KW"/>
</dbReference>
<name>A0A967C711_9PROT</name>
<dbReference type="Gene3D" id="3.20.20.140">
    <property type="entry name" value="Metal-dependent hydrolases"/>
    <property type="match status" value="1"/>
</dbReference>
<feature type="binding site" evidence="4">
    <location>
        <position position="219"/>
    </location>
    <ligand>
        <name>a divalent metal cation</name>
        <dbReference type="ChEBI" id="CHEBI:60240"/>
        <label>1</label>
    </ligand>
</feature>
<comment type="caution">
    <text evidence="5">The sequence shown here is derived from an EMBL/GenBank/DDBJ whole genome shotgun (WGS) entry which is preliminary data.</text>
</comment>
<dbReference type="GO" id="GO:0016788">
    <property type="term" value="F:hydrolase activity, acting on ester bonds"/>
    <property type="evidence" value="ECO:0007669"/>
    <property type="project" value="InterPro"/>
</dbReference>
<evidence type="ECO:0000313" key="6">
    <source>
        <dbReference type="Proteomes" id="UP000761264"/>
    </source>
</evidence>
<dbReference type="EMBL" id="JAAQPH010000002">
    <property type="protein sequence ID" value="NIA67752.1"/>
    <property type="molecule type" value="Genomic_DNA"/>
</dbReference>
<gene>
    <name evidence="5" type="ORF">HBA54_04040</name>
</gene>
<dbReference type="GO" id="GO:0005829">
    <property type="term" value="C:cytosol"/>
    <property type="evidence" value="ECO:0007669"/>
    <property type="project" value="TreeGrafter"/>
</dbReference>
<comment type="similarity">
    <text evidence="1">Belongs to the metallo-dependent hydrolases superfamily. TatD-type hydrolase family.</text>
</comment>
<evidence type="ECO:0000256" key="3">
    <source>
        <dbReference type="ARBA" id="ARBA00022801"/>
    </source>
</evidence>
<dbReference type="CDD" id="cd01310">
    <property type="entry name" value="TatD_DNAse"/>
    <property type="match status" value="1"/>
</dbReference>
<feature type="binding site" evidence="4">
    <location>
        <position position="21"/>
    </location>
    <ligand>
        <name>a divalent metal cation</name>
        <dbReference type="ChEBI" id="CHEBI:60240"/>
        <label>1</label>
    </ligand>
</feature>
<evidence type="ECO:0000256" key="4">
    <source>
        <dbReference type="PIRSR" id="PIRSR005902-1"/>
    </source>
</evidence>
<dbReference type="PANTHER" id="PTHR46124:SF2">
    <property type="entry name" value="D-AMINOACYL-TRNA DEACYLASE"/>
    <property type="match status" value="1"/>
</dbReference>
<evidence type="ECO:0000256" key="1">
    <source>
        <dbReference type="ARBA" id="ARBA00009275"/>
    </source>
</evidence>
<keyword evidence="6" id="KW-1185">Reference proteome</keyword>